<gene>
    <name evidence="1" type="primary">argH</name>
    <name evidence="6" type="ORF">MSBR2_1365</name>
</gene>
<evidence type="ECO:0000256" key="2">
    <source>
        <dbReference type="NCBIfam" id="TIGR00838"/>
    </source>
</evidence>
<comment type="similarity">
    <text evidence="1">Belongs to the lyase 1 family. Argininosuccinate lyase subfamily.</text>
</comment>
<comment type="pathway">
    <text evidence="1">Amino-acid biosynthesis; L-arginine biosynthesis; L-arginine from L-ornithine and carbamoyl phosphate: step 3/3.</text>
</comment>
<evidence type="ECO:0000313" key="7">
    <source>
        <dbReference type="Proteomes" id="UP000033079"/>
    </source>
</evidence>
<dbReference type="HOGENOM" id="CLU_027272_2_3_2"/>
<accession>A0A0E3LQ95</accession>
<dbReference type="InterPro" id="IPR008948">
    <property type="entry name" value="L-Aspartase-like"/>
</dbReference>
<dbReference type="GO" id="GO:0005829">
    <property type="term" value="C:cytosol"/>
    <property type="evidence" value="ECO:0007669"/>
    <property type="project" value="TreeGrafter"/>
</dbReference>
<dbReference type="InterPro" id="IPR029419">
    <property type="entry name" value="Arg_succ_lyase_C"/>
</dbReference>
<dbReference type="InterPro" id="IPR009049">
    <property type="entry name" value="Argininosuccinate_lyase"/>
</dbReference>
<dbReference type="AlphaFoldDB" id="A0A0E3LQ95"/>
<dbReference type="Gene3D" id="1.10.275.10">
    <property type="entry name" value="Fumarase/aspartase (N-terminal domain)"/>
    <property type="match status" value="1"/>
</dbReference>
<dbReference type="Gene3D" id="1.20.200.10">
    <property type="entry name" value="Fumarase/aspartase (Central domain)"/>
    <property type="match status" value="1"/>
</dbReference>
<evidence type="ECO:0000259" key="4">
    <source>
        <dbReference type="Pfam" id="PF00206"/>
    </source>
</evidence>
<dbReference type="FunFam" id="1.20.200.10:FF:000015">
    <property type="entry name" value="argininosuccinate lyase isoform X2"/>
    <property type="match status" value="1"/>
</dbReference>
<evidence type="ECO:0000256" key="1">
    <source>
        <dbReference type="HAMAP-Rule" id="MF_00006"/>
    </source>
</evidence>
<dbReference type="GO" id="GO:0004056">
    <property type="term" value="F:argininosuccinate lyase activity"/>
    <property type="evidence" value="ECO:0007669"/>
    <property type="project" value="UniProtKB-UniRule"/>
</dbReference>
<keyword evidence="1 6" id="KW-0456">Lyase</keyword>
<keyword evidence="1" id="KW-0963">Cytoplasm</keyword>
<dbReference type="CDD" id="cd01359">
    <property type="entry name" value="Argininosuccinate_lyase"/>
    <property type="match status" value="1"/>
</dbReference>
<proteinExistence type="inferred from homology"/>
<evidence type="ECO:0000313" key="6">
    <source>
        <dbReference type="EMBL" id="AKB57881.1"/>
    </source>
</evidence>
<dbReference type="EC" id="4.3.2.1" evidence="1 2"/>
<keyword evidence="1" id="KW-0055">Arginine biosynthesis</keyword>
<dbReference type="PATRIC" id="fig|1434106.5.peg.1754"/>
<dbReference type="PANTHER" id="PTHR43814">
    <property type="entry name" value="ARGININOSUCCINATE LYASE"/>
    <property type="match status" value="1"/>
</dbReference>
<feature type="domain" description="Argininosuccinate lyase C-terminal" evidence="5">
    <location>
        <begin position="363"/>
        <end position="435"/>
    </location>
</feature>
<comment type="subcellular location">
    <subcellularLocation>
        <location evidence="1">Cytoplasm</location>
    </subcellularLocation>
</comment>
<dbReference type="RefSeq" id="WP_048119080.1">
    <property type="nucleotide sequence ID" value="NZ_CP009530.1"/>
</dbReference>
<dbReference type="HAMAP" id="MF_00006">
    <property type="entry name" value="Arg_succ_lyase"/>
    <property type="match status" value="1"/>
</dbReference>
<feature type="domain" description="Fumarate lyase N-terminal" evidence="4">
    <location>
        <begin position="8"/>
        <end position="300"/>
    </location>
</feature>
<comment type="catalytic activity">
    <reaction evidence="1">
        <text>2-(N(omega)-L-arginino)succinate = fumarate + L-arginine</text>
        <dbReference type="Rhea" id="RHEA:24020"/>
        <dbReference type="ChEBI" id="CHEBI:29806"/>
        <dbReference type="ChEBI" id="CHEBI:32682"/>
        <dbReference type="ChEBI" id="CHEBI:57472"/>
        <dbReference type="EC" id="4.3.2.1"/>
    </reaction>
</comment>
<dbReference type="Proteomes" id="UP000033079">
    <property type="component" value="Chromosome"/>
</dbReference>
<dbReference type="EMBL" id="CP009530">
    <property type="protein sequence ID" value="AKB57881.1"/>
    <property type="molecule type" value="Genomic_DNA"/>
</dbReference>
<dbReference type="PRINTS" id="PR00145">
    <property type="entry name" value="ARGSUCLYASE"/>
</dbReference>
<dbReference type="Pfam" id="PF00206">
    <property type="entry name" value="Lyase_1"/>
    <property type="match status" value="1"/>
</dbReference>
<dbReference type="PRINTS" id="PR00149">
    <property type="entry name" value="FUMRATELYASE"/>
</dbReference>
<dbReference type="Gene3D" id="1.10.40.30">
    <property type="entry name" value="Fumarase/aspartase (C-terminal domain)"/>
    <property type="match status" value="1"/>
</dbReference>
<keyword evidence="3" id="KW-0175">Coiled coil</keyword>
<dbReference type="SUPFAM" id="SSF48557">
    <property type="entry name" value="L-aspartase-like"/>
    <property type="match status" value="1"/>
</dbReference>
<dbReference type="InterPro" id="IPR022761">
    <property type="entry name" value="Fumarate_lyase_N"/>
</dbReference>
<evidence type="ECO:0000259" key="5">
    <source>
        <dbReference type="Pfam" id="PF14698"/>
    </source>
</evidence>
<sequence>MSNILRRGRLEAAQDEEILRYTSSMEADRWIFDADIAVDLAHTVMLKEQGIINREDCSKILSGLLKIREEGMEKLDFSYEDIHISLESRLIDMVGEDVGGRMHSGRSRNDEVATCIRLVLREELTGLLEEIHELRQTLLTLAEKHTETLMPGFTHMQHAQPTTLAHHLCAHEAALGRDFDRIQDAYSRVNLCPLGAAAFASTGFNLNRKRTQELLGFDGLLGNSMDAVSTRDFLIECASGFTNLMINLSRMAEELVMWSTSEFNFIELDDMYASTSSIMPQKKNPDTAELMRGKTGVAVGALMSLITICKGLPLSYNRDLQEATPNIWRSVETVRASVRVMEGMIKTMKIHPEVLAAQAVTGFTTATELADTFVRETGIPFRTAHQIVGMLARKMEYPTLKKIDSAAEIVLGESLSSRGLTEKMVKEALNPVSNVKRRKIAGGPAPDEMLNYLSKRQTELELNRQEIATLKDITDSAFENLLATVNEYTGKLEL</sequence>
<dbReference type="GeneID" id="24844269"/>
<dbReference type="KEGG" id="mbar:MSBR2_1365"/>
<dbReference type="NCBIfam" id="TIGR00838">
    <property type="entry name" value="argH"/>
    <property type="match status" value="1"/>
</dbReference>
<name>A0A0E3LQ95_METBA</name>
<dbReference type="InterPro" id="IPR000362">
    <property type="entry name" value="Fumarate_lyase_fam"/>
</dbReference>
<organism evidence="6 7">
    <name type="scientific">Methanosarcina barkeri 227</name>
    <dbReference type="NCBI Taxonomy" id="1434106"/>
    <lineage>
        <taxon>Archaea</taxon>
        <taxon>Methanobacteriati</taxon>
        <taxon>Methanobacteriota</taxon>
        <taxon>Stenosarchaea group</taxon>
        <taxon>Methanomicrobia</taxon>
        <taxon>Methanosarcinales</taxon>
        <taxon>Methanosarcinaceae</taxon>
        <taxon>Methanosarcina</taxon>
    </lineage>
</organism>
<reference evidence="6 7" key="1">
    <citation type="submission" date="2014-07" db="EMBL/GenBank/DDBJ databases">
        <title>Methanogenic archaea and the global carbon cycle.</title>
        <authorList>
            <person name="Henriksen J.R."/>
            <person name="Luke J."/>
            <person name="Reinhart S."/>
            <person name="Benedict M.N."/>
            <person name="Youngblut N.D."/>
            <person name="Metcalf M.E."/>
            <person name="Whitaker R.J."/>
            <person name="Metcalf W.W."/>
        </authorList>
    </citation>
    <scope>NUCLEOTIDE SEQUENCE [LARGE SCALE GENOMIC DNA]</scope>
    <source>
        <strain evidence="6 7">227</strain>
    </source>
</reference>
<evidence type="ECO:0000256" key="3">
    <source>
        <dbReference type="SAM" id="Coils"/>
    </source>
</evidence>
<feature type="coiled-coil region" evidence="3">
    <location>
        <begin position="117"/>
        <end position="144"/>
    </location>
</feature>
<dbReference type="InterPro" id="IPR024083">
    <property type="entry name" value="Fumarase/histidase_N"/>
</dbReference>
<dbReference type="PANTHER" id="PTHR43814:SF1">
    <property type="entry name" value="ARGININOSUCCINATE LYASE"/>
    <property type="match status" value="1"/>
</dbReference>
<dbReference type="UniPathway" id="UPA00068">
    <property type="reaction ID" value="UER00114"/>
</dbReference>
<dbReference type="GO" id="GO:0042450">
    <property type="term" value="P:L-arginine biosynthetic process via ornithine"/>
    <property type="evidence" value="ECO:0007669"/>
    <property type="project" value="UniProtKB-UniRule"/>
</dbReference>
<dbReference type="Pfam" id="PF14698">
    <property type="entry name" value="ASL_C2"/>
    <property type="match status" value="1"/>
</dbReference>
<keyword evidence="1" id="KW-0028">Amino-acid biosynthesis</keyword>
<dbReference type="FunFam" id="1.10.40.30:FF:000001">
    <property type="entry name" value="Argininosuccinate lyase"/>
    <property type="match status" value="1"/>
</dbReference>
<protein>
    <recommendedName>
        <fullName evidence="1 2">Argininosuccinate lyase</fullName>
        <shortName evidence="1">ASAL</shortName>
        <ecNumber evidence="1 2">4.3.2.1</ecNumber>
    </recommendedName>
    <alternativeName>
        <fullName evidence="1">Arginosuccinase</fullName>
    </alternativeName>
</protein>